<dbReference type="AlphaFoldDB" id="G8TQT9"/>
<dbReference type="NCBIfam" id="NF007790">
    <property type="entry name" value="PRK10484.1"/>
    <property type="match status" value="1"/>
</dbReference>
<dbReference type="InterPro" id="IPR038377">
    <property type="entry name" value="Na/Glc_symporter_sf"/>
</dbReference>
<reference evidence="8 9" key="1">
    <citation type="submission" date="2011-12" db="EMBL/GenBank/DDBJ databases">
        <title>The complete genome of Niastella koreensis GR20-10.</title>
        <authorList>
            <consortium name="US DOE Joint Genome Institute (JGI-PGF)"/>
            <person name="Lucas S."/>
            <person name="Han J."/>
            <person name="Lapidus A."/>
            <person name="Bruce D."/>
            <person name="Goodwin L."/>
            <person name="Pitluck S."/>
            <person name="Peters L."/>
            <person name="Kyrpides N."/>
            <person name="Mavromatis K."/>
            <person name="Ivanova N."/>
            <person name="Mikhailova N."/>
            <person name="Davenport K."/>
            <person name="Saunders E."/>
            <person name="Detter J.C."/>
            <person name="Tapia R."/>
            <person name="Han C."/>
            <person name="Land M."/>
            <person name="Hauser L."/>
            <person name="Markowitz V."/>
            <person name="Cheng J.-F."/>
            <person name="Hugenholtz P."/>
            <person name="Woyke T."/>
            <person name="Wu D."/>
            <person name="Tindall B."/>
            <person name="Pomrenke H."/>
            <person name="Brambilla E."/>
            <person name="Klenk H.-P."/>
            <person name="Eisen J.A."/>
        </authorList>
    </citation>
    <scope>NUCLEOTIDE SEQUENCE [LARGE SCALE GENOMIC DNA]</scope>
    <source>
        <strain evidence="9">DSM 17620 / KACC 11465 / NBRC 106392 / GR20-10</strain>
    </source>
</reference>
<evidence type="ECO:0000256" key="1">
    <source>
        <dbReference type="ARBA" id="ARBA00004141"/>
    </source>
</evidence>
<evidence type="ECO:0000313" key="9">
    <source>
        <dbReference type="Proteomes" id="UP000005438"/>
    </source>
</evidence>
<feature type="transmembrane region" description="Helical" evidence="7">
    <location>
        <begin position="388"/>
        <end position="405"/>
    </location>
</feature>
<evidence type="ECO:0000256" key="3">
    <source>
        <dbReference type="ARBA" id="ARBA00022692"/>
    </source>
</evidence>
<dbReference type="PATRIC" id="fig|700598.3.peg.1492"/>
<dbReference type="Pfam" id="PF00474">
    <property type="entry name" value="SSF"/>
    <property type="match status" value="1"/>
</dbReference>
<dbReference type="EMBL" id="CP003178">
    <property type="protein sequence ID" value="AEV97838.1"/>
    <property type="molecule type" value="Genomic_DNA"/>
</dbReference>
<keyword evidence="3 7" id="KW-0812">Transmembrane</keyword>
<proteinExistence type="inferred from homology"/>
<comment type="subcellular location">
    <subcellularLocation>
        <location evidence="1">Membrane</location>
        <topology evidence="1">Multi-pass membrane protein</topology>
    </subcellularLocation>
</comment>
<dbReference type="GO" id="GO:0005886">
    <property type="term" value="C:plasma membrane"/>
    <property type="evidence" value="ECO:0007669"/>
    <property type="project" value="TreeGrafter"/>
</dbReference>
<feature type="transmembrane region" description="Helical" evidence="7">
    <location>
        <begin position="128"/>
        <end position="148"/>
    </location>
</feature>
<dbReference type="GO" id="GO:0005412">
    <property type="term" value="F:D-glucose:sodium symporter activity"/>
    <property type="evidence" value="ECO:0007669"/>
    <property type="project" value="TreeGrafter"/>
</dbReference>
<accession>G8TQT9</accession>
<feature type="transmembrane region" description="Helical" evidence="7">
    <location>
        <begin position="337"/>
        <end position="367"/>
    </location>
</feature>
<dbReference type="PANTHER" id="PTHR11819">
    <property type="entry name" value="SOLUTE CARRIER FAMILY 5"/>
    <property type="match status" value="1"/>
</dbReference>
<dbReference type="KEGG" id="nko:Niako_1467"/>
<feature type="transmembrane region" description="Helical" evidence="7">
    <location>
        <begin position="168"/>
        <end position="189"/>
    </location>
</feature>
<dbReference type="Proteomes" id="UP000005438">
    <property type="component" value="Chromosome"/>
</dbReference>
<feature type="transmembrane region" description="Helical" evidence="7">
    <location>
        <begin position="411"/>
        <end position="435"/>
    </location>
</feature>
<feature type="transmembrane region" description="Helical" evidence="7">
    <location>
        <begin position="442"/>
        <end position="462"/>
    </location>
</feature>
<feature type="transmembrane region" description="Helical" evidence="7">
    <location>
        <begin position="12"/>
        <end position="31"/>
    </location>
</feature>
<evidence type="ECO:0000256" key="4">
    <source>
        <dbReference type="ARBA" id="ARBA00022989"/>
    </source>
</evidence>
<sequence>MRLAFSLKHMNITGFICFLLFLALVAVVAFYNTRKMRLNTTAAYFMGNRSLGFWMVGFSLFLTNMSCNVLIGENEFVYTNDMSVMAWGMSSILAMIIVAEFFLPVYLKMGAVTTPDFLGQRFGPRLKKFVSIFFLASYVVSLIPTVLYGSAVALNGIFHVDAALDISYFSAIWLLVILVGIIGCCYTVLGGFKAITISDLVQGAGLVVGGILLLGFGLRYLGQGSVVHGIQTILASKKEHLNAIGGTHSPIPFSTIFTGMFLINLYYWGMEQYIMQQALAARSLSQGQKGISLAALGKFLAPLFLNVPGLIAVHLYPHLTNTATVFPKLIGDVLPPVMSGFIAAVVFGAAISTFNAGLNSSGTLFIMNLYKQWRRQAGDRELVKAARIFQISLTVMAMCFSPFISRFNGGFYSYIQKVSSFFSVPVFSVMIVGFLTKKVSEAAATIGLVFFIITYMLSQLVFDLPLHYLHVVAILFVVTVVLMLVVAKWKPMTTPYTLQNQAMVDLKPWRSRHWFFLLLLMLMAAAFVLFSKAGLAR</sequence>
<evidence type="ECO:0000256" key="5">
    <source>
        <dbReference type="ARBA" id="ARBA00023136"/>
    </source>
</evidence>
<feature type="transmembrane region" description="Helical" evidence="7">
    <location>
        <begin position="251"/>
        <end position="269"/>
    </location>
</feature>
<dbReference type="CDD" id="cd10328">
    <property type="entry name" value="SLC5sbd_YidK"/>
    <property type="match status" value="1"/>
</dbReference>
<protein>
    <submittedName>
        <fullName evidence="8">SSS sodium solute transporter superfamily</fullName>
    </submittedName>
</protein>
<dbReference type="Gene3D" id="1.20.1730.10">
    <property type="entry name" value="Sodium/glucose cotransporter"/>
    <property type="match status" value="1"/>
</dbReference>
<keyword evidence="4 7" id="KW-1133">Transmembrane helix</keyword>
<evidence type="ECO:0000256" key="6">
    <source>
        <dbReference type="RuleBase" id="RU362091"/>
    </source>
</evidence>
<organism evidence="8 9">
    <name type="scientific">Niastella koreensis (strain DSM 17620 / KACC 11465 / NBRC 106392 / GR20-10)</name>
    <dbReference type="NCBI Taxonomy" id="700598"/>
    <lineage>
        <taxon>Bacteria</taxon>
        <taxon>Pseudomonadati</taxon>
        <taxon>Bacteroidota</taxon>
        <taxon>Chitinophagia</taxon>
        <taxon>Chitinophagales</taxon>
        <taxon>Chitinophagaceae</taxon>
        <taxon>Niastella</taxon>
    </lineage>
</organism>
<dbReference type="eggNOG" id="COG4146">
    <property type="taxonomic scope" value="Bacteria"/>
</dbReference>
<feature type="transmembrane region" description="Helical" evidence="7">
    <location>
        <begin position="51"/>
        <end position="72"/>
    </location>
</feature>
<dbReference type="HOGENOM" id="CLU_018808_9_3_10"/>
<feature type="transmembrane region" description="Helical" evidence="7">
    <location>
        <begin position="290"/>
        <end position="317"/>
    </location>
</feature>
<keyword evidence="5 7" id="KW-0472">Membrane</keyword>
<name>G8TQT9_NIAKG</name>
<evidence type="ECO:0000256" key="2">
    <source>
        <dbReference type="ARBA" id="ARBA00006434"/>
    </source>
</evidence>
<dbReference type="InterPro" id="IPR001734">
    <property type="entry name" value="Na/solute_symporter"/>
</dbReference>
<dbReference type="STRING" id="700598.Niako_1467"/>
<feature type="transmembrane region" description="Helical" evidence="7">
    <location>
        <begin position="514"/>
        <end position="535"/>
    </location>
</feature>
<feature type="transmembrane region" description="Helical" evidence="7">
    <location>
        <begin position="84"/>
        <end position="107"/>
    </location>
</feature>
<dbReference type="NCBIfam" id="TIGR00813">
    <property type="entry name" value="sss"/>
    <property type="match status" value="1"/>
</dbReference>
<feature type="transmembrane region" description="Helical" evidence="7">
    <location>
        <begin position="468"/>
        <end position="487"/>
    </location>
</feature>
<dbReference type="PROSITE" id="PS50283">
    <property type="entry name" value="NA_SOLUT_SYMP_3"/>
    <property type="match status" value="1"/>
</dbReference>
<dbReference type="PANTHER" id="PTHR11819:SF195">
    <property type="entry name" value="SODIUM_GLUCOSE COTRANSPORTER 4"/>
    <property type="match status" value="1"/>
</dbReference>
<evidence type="ECO:0000256" key="7">
    <source>
        <dbReference type="SAM" id="Phobius"/>
    </source>
</evidence>
<feature type="transmembrane region" description="Helical" evidence="7">
    <location>
        <begin position="201"/>
        <end position="221"/>
    </location>
</feature>
<gene>
    <name evidence="8" type="ordered locus">Niako_1467</name>
</gene>
<evidence type="ECO:0000313" key="8">
    <source>
        <dbReference type="EMBL" id="AEV97838.1"/>
    </source>
</evidence>
<comment type="similarity">
    <text evidence="2 6">Belongs to the sodium:solute symporter (SSF) (TC 2.A.21) family.</text>
</comment>